<dbReference type="Proteomes" id="UP000719412">
    <property type="component" value="Unassembled WGS sequence"/>
</dbReference>
<dbReference type="Gene3D" id="3.30.420.10">
    <property type="entry name" value="Ribonuclease H-like superfamily/Ribonuclease H"/>
    <property type="match status" value="1"/>
</dbReference>
<reference evidence="2" key="1">
    <citation type="journal article" date="2020" name="J Insects Food Feed">
        <title>The yellow mealworm (Tenebrio molitor) genome: a resource for the emerging insects as food and feed industry.</title>
        <authorList>
            <person name="Eriksson T."/>
            <person name="Andere A."/>
            <person name="Kelstrup H."/>
            <person name="Emery V."/>
            <person name="Picard C."/>
        </authorList>
    </citation>
    <scope>NUCLEOTIDE SEQUENCE</scope>
    <source>
        <strain evidence="2">Stoneville</strain>
        <tissue evidence="2">Whole head</tissue>
    </source>
</reference>
<sequence>MTQLEAFSKDIHYLTNHKTLPKTSKLITLQPFIDKNGLLRVGGRLKHASIAYEQKHQLLLPKDHHVTKLIIQSYHISHLHAGCQATTVATRQRYWILSCRDIVRQIIFKCVRCFRVNPRFENQLMGNLPEPRVTPSRPFTHTGIDYAGPILIKDGFKRTNRKIKCYIAIFICLSTRAVHIELVCDCTSATFLNALKRFMSRRGNVSNLYSDNATNFVGANRELAKLFKTNDFQTNIINSLADQQINWHFIPPRAPHMGGLWEAAVKSTKFHVKRVIGETLLNYEELYTLLSMIEACLNSRPITPLSSDPSDLKALTPGHFLIGDALTAPPEPDVSDLPSNRLSRYQLLEKMRQHFWKRWSEEYLHQLQQRTKWNTITQQPQVDSLVLLREDNIPALQWILGRITTLHPGTDGFTRVVTVKTVRGVVKRPVTKVCVLPLC</sequence>
<proteinExistence type="predicted"/>
<dbReference type="InterPro" id="IPR001584">
    <property type="entry name" value="Integrase_cat-core"/>
</dbReference>
<dbReference type="Pfam" id="PF18701">
    <property type="entry name" value="DUF5641"/>
    <property type="match status" value="1"/>
</dbReference>
<dbReference type="EMBL" id="JABDTM020028735">
    <property type="protein sequence ID" value="KAH0808471.1"/>
    <property type="molecule type" value="Genomic_DNA"/>
</dbReference>
<evidence type="ECO:0000313" key="3">
    <source>
        <dbReference type="Proteomes" id="UP000719412"/>
    </source>
</evidence>
<dbReference type="InterPro" id="IPR012337">
    <property type="entry name" value="RNaseH-like_sf"/>
</dbReference>
<reference evidence="2" key="2">
    <citation type="submission" date="2021-08" db="EMBL/GenBank/DDBJ databases">
        <authorList>
            <person name="Eriksson T."/>
        </authorList>
    </citation>
    <scope>NUCLEOTIDE SEQUENCE</scope>
    <source>
        <strain evidence="2">Stoneville</strain>
        <tissue evidence="2">Whole head</tissue>
    </source>
</reference>
<keyword evidence="3" id="KW-1185">Reference proteome</keyword>
<evidence type="ECO:0000313" key="2">
    <source>
        <dbReference type="EMBL" id="KAH0808471.1"/>
    </source>
</evidence>
<dbReference type="InterPro" id="IPR040676">
    <property type="entry name" value="DUF5641"/>
</dbReference>
<dbReference type="PANTHER" id="PTHR47331">
    <property type="entry name" value="PHD-TYPE DOMAIN-CONTAINING PROTEIN"/>
    <property type="match status" value="1"/>
</dbReference>
<dbReference type="PROSITE" id="PS50994">
    <property type="entry name" value="INTEGRASE"/>
    <property type="match status" value="1"/>
</dbReference>
<dbReference type="GO" id="GO:0003676">
    <property type="term" value="F:nucleic acid binding"/>
    <property type="evidence" value="ECO:0007669"/>
    <property type="project" value="InterPro"/>
</dbReference>
<dbReference type="SUPFAM" id="SSF53098">
    <property type="entry name" value="Ribonuclease H-like"/>
    <property type="match status" value="1"/>
</dbReference>
<dbReference type="GO" id="GO:0015074">
    <property type="term" value="P:DNA integration"/>
    <property type="evidence" value="ECO:0007669"/>
    <property type="project" value="InterPro"/>
</dbReference>
<dbReference type="Pfam" id="PF17921">
    <property type="entry name" value="Integrase_H2C2"/>
    <property type="match status" value="1"/>
</dbReference>
<name>A0A8J6H686_TENMO</name>
<gene>
    <name evidence="2" type="ORF">GEV33_014320</name>
</gene>
<dbReference type="InterPro" id="IPR036397">
    <property type="entry name" value="RNaseH_sf"/>
</dbReference>
<organism evidence="2 3">
    <name type="scientific">Tenebrio molitor</name>
    <name type="common">Yellow mealworm beetle</name>
    <dbReference type="NCBI Taxonomy" id="7067"/>
    <lineage>
        <taxon>Eukaryota</taxon>
        <taxon>Metazoa</taxon>
        <taxon>Ecdysozoa</taxon>
        <taxon>Arthropoda</taxon>
        <taxon>Hexapoda</taxon>
        <taxon>Insecta</taxon>
        <taxon>Pterygota</taxon>
        <taxon>Neoptera</taxon>
        <taxon>Endopterygota</taxon>
        <taxon>Coleoptera</taxon>
        <taxon>Polyphaga</taxon>
        <taxon>Cucujiformia</taxon>
        <taxon>Tenebrionidae</taxon>
        <taxon>Tenebrio</taxon>
    </lineage>
</organism>
<comment type="caution">
    <text evidence="2">The sequence shown here is derived from an EMBL/GenBank/DDBJ whole genome shotgun (WGS) entry which is preliminary data.</text>
</comment>
<dbReference type="InterPro" id="IPR041588">
    <property type="entry name" value="Integrase_H2C2"/>
</dbReference>
<protein>
    <recommendedName>
        <fullName evidence="1">Integrase catalytic domain-containing protein</fullName>
    </recommendedName>
</protein>
<dbReference type="AlphaFoldDB" id="A0A8J6H686"/>
<accession>A0A8J6H686</accession>
<feature type="domain" description="Integrase catalytic" evidence="1">
    <location>
        <begin position="134"/>
        <end position="325"/>
    </location>
</feature>
<evidence type="ECO:0000259" key="1">
    <source>
        <dbReference type="PROSITE" id="PS50994"/>
    </source>
</evidence>